<feature type="transmembrane region" description="Helical" evidence="1">
    <location>
        <begin position="12"/>
        <end position="34"/>
    </location>
</feature>
<name>A0ABY8BJZ6_9BURK</name>
<proteinExistence type="predicted"/>
<feature type="transmembrane region" description="Helical" evidence="1">
    <location>
        <begin position="46"/>
        <end position="72"/>
    </location>
</feature>
<keyword evidence="1" id="KW-0472">Membrane</keyword>
<evidence type="ECO:0000313" key="3">
    <source>
        <dbReference type="Proteomes" id="UP001216510"/>
    </source>
</evidence>
<dbReference type="EMBL" id="CP119083">
    <property type="protein sequence ID" value="WEF35733.1"/>
    <property type="molecule type" value="Genomic_DNA"/>
</dbReference>
<keyword evidence="1" id="KW-1133">Transmembrane helix</keyword>
<feature type="transmembrane region" description="Helical" evidence="1">
    <location>
        <begin position="84"/>
        <end position="105"/>
    </location>
</feature>
<organism evidence="2 3">
    <name type="scientific">Pseudoduganella chitinolytica</name>
    <dbReference type="NCBI Taxonomy" id="34070"/>
    <lineage>
        <taxon>Bacteria</taxon>
        <taxon>Pseudomonadati</taxon>
        <taxon>Pseudomonadota</taxon>
        <taxon>Betaproteobacteria</taxon>
        <taxon>Burkholderiales</taxon>
        <taxon>Oxalobacteraceae</taxon>
        <taxon>Telluria group</taxon>
        <taxon>Pseudoduganella</taxon>
    </lineage>
</organism>
<evidence type="ECO:0008006" key="4">
    <source>
        <dbReference type="Google" id="ProtNLM"/>
    </source>
</evidence>
<keyword evidence="3" id="KW-1185">Reference proteome</keyword>
<dbReference type="Proteomes" id="UP001216510">
    <property type="component" value="Chromosome"/>
</dbReference>
<dbReference type="RefSeq" id="WP_277418381.1">
    <property type="nucleotide sequence ID" value="NZ_CP119083.1"/>
</dbReference>
<protein>
    <recommendedName>
        <fullName evidence="4">Major facilitator superfamily (MFS) profile domain-containing protein</fullName>
    </recommendedName>
</protein>
<evidence type="ECO:0000256" key="1">
    <source>
        <dbReference type="SAM" id="Phobius"/>
    </source>
</evidence>
<keyword evidence="1" id="KW-0812">Transmembrane</keyword>
<sequence>MSHRQVPGIGRASVHGIAIGIGEVVAACALVLLFDLLGPTPSGYAGAALGQALALLLPFLLGGAALAGYLAGGIAAGYVRSYRLWLAITASAPMLCAALAFAYLAHEGR</sequence>
<gene>
    <name evidence="2" type="ORF">PX653_13595</name>
</gene>
<reference evidence="2 3" key="1">
    <citation type="submission" date="2023-02" db="EMBL/GenBank/DDBJ databases">
        <title>Gemone sequence of Telluria chitinolytica ACM 3522T.</title>
        <authorList>
            <person name="Frediansyah A."/>
            <person name="Miess H."/>
            <person name="Gross H."/>
        </authorList>
    </citation>
    <scope>NUCLEOTIDE SEQUENCE [LARGE SCALE GENOMIC DNA]</scope>
    <source>
        <strain evidence="2 3">ACM 3522</strain>
    </source>
</reference>
<accession>A0ABY8BJZ6</accession>
<evidence type="ECO:0000313" key="2">
    <source>
        <dbReference type="EMBL" id="WEF35733.1"/>
    </source>
</evidence>